<dbReference type="AlphaFoldDB" id="A0A3S4P8X0"/>
<keyword evidence="4" id="KW-1185">Reference proteome</keyword>
<dbReference type="EMBL" id="QPKB01000006">
    <property type="protein sequence ID" value="RWR87200.1"/>
    <property type="molecule type" value="Genomic_DNA"/>
</dbReference>
<dbReference type="PANTHER" id="PTHR37254:SF1">
    <property type="entry name" value="OS01G0100500 PROTEIN"/>
    <property type="match status" value="1"/>
</dbReference>
<feature type="transmembrane region" description="Helical" evidence="2">
    <location>
        <begin position="391"/>
        <end position="411"/>
    </location>
</feature>
<feature type="compositionally biased region" description="Polar residues" evidence="1">
    <location>
        <begin position="591"/>
        <end position="606"/>
    </location>
</feature>
<evidence type="ECO:0008006" key="5">
    <source>
        <dbReference type="Google" id="ProtNLM"/>
    </source>
</evidence>
<accession>A0A3S4P8X0</accession>
<name>A0A3S4P8X0_9MAGN</name>
<reference evidence="3 4" key="1">
    <citation type="journal article" date="2019" name="Nat. Plants">
        <title>Stout camphor tree genome fills gaps in understanding of flowering plant genome evolution.</title>
        <authorList>
            <person name="Chaw S.M."/>
            <person name="Liu Y.C."/>
            <person name="Wu Y.W."/>
            <person name="Wang H.Y."/>
            <person name="Lin C.I."/>
            <person name="Wu C.S."/>
            <person name="Ke H.M."/>
            <person name="Chang L.Y."/>
            <person name="Hsu C.Y."/>
            <person name="Yang H.T."/>
            <person name="Sudianto E."/>
            <person name="Hsu M.H."/>
            <person name="Wu K.P."/>
            <person name="Wang L.N."/>
            <person name="Leebens-Mack J.H."/>
            <person name="Tsai I.J."/>
        </authorList>
    </citation>
    <scope>NUCLEOTIDE SEQUENCE [LARGE SCALE GENOMIC DNA]</scope>
    <source>
        <strain evidence="4">cv. Chaw 1501</strain>
        <tissue evidence="3">Young leaves</tissue>
    </source>
</reference>
<protein>
    <recommendedName>
        <fullName evidence="5">Transmembrane protein</fullName>
    </recommendedName>
</protein>
<evidence type="ECO:0000313" key="3">
    <source>
        <dbReference type="EMBL" id="RWR87200.1"/>
    </source>
</evidence>
<organism evidence="3 4">
    <name type="scientific">Cinnamomum micranthum f. kanehirae</name>
    <dbReference type="NCBI Taxonomy" id="337451"/>
    <lineage>
        <taxon>Eukaryota</taxon>
        <taxon>Viridiplantae</taxon>
        <taxon>Streptophyta</taxon>
        <taxon>Embryophyta</taxon>
        <taxon>Tracheophyta</taxon>
        <taxon>Spermatophyta</taxon>
        <taxon>Magnoliopsida</taxon>
        <taxon>Magnoliidae</taxon>
        <taxon>Laurales</taxon>
        <taxon>Lauraceae</taxon>
        <taxon>Cinnamomum</taxon>
    </lineage>
</organism>
<feature type="transmembrane region" description="Helical" evidence="2">
    <location>
        <begin position="136"/>
        <end position="161"/>
    </location>
</feature>
<dbReference type="Proteomes" id="UP000283530">
    <property type="component" value="Unassembled WGS sequence"/>
</dbReference>
<evidence type="ECO:0000313" key="4">
    <source>
        <dbReference type="Proteomes" id="UP000283530"/>
    </source>
</evidence>
<keyword evidence="2" id="KW-0812">Transmembrane</keyword>
<gene>
    <name evidence="3" type="ORF">CKAN_01613600</name>
</gene>
<feature type="region of interest" description="Disordered" evidence="1">
    <location>
        <begin position="555"/>
        <end position="614"/>
    </location>
</feature>
<proteinExistence type="predicted"/>
<dbReference type="OrthoDB" id="1909934at2759"/>
<evidence type="ECO:0000256" key="1">
    <source>
        <dbReference type="SAM" id="MobiDB-lite"/>
    </source>
</evidence>
<dbReference type="PANTHER" id="PTHR37254">
    <property type="entry name" value="OS01G0100500 PROTEIN"/>
    <property type="match status" value="1"/>
</dbReference>
<sequence>MSRSCRPNSFVFNSTLCHCKPGYLLEASKNSCELFNVSQGEWAVSYGVDYRPIFFEALFSFDTIRKFTQSQAVFLEATLVAILSWLLFCAAVRFGRLDEGRSVWFQIRWWISRWDFCFATRHWLEDQKLVRKRKTELGGTFSVASLILFIGLFSALLYQIITKRTVEVHNVKPTNAPDLLSFVNDMDFNITTVSSMTCSHLRSLGTLVIGSPGSIDYRVSPLSIFANYTCQNTSMGPTINLKCNSCRVPRDNFYVSWQFVDLPNNPATAVGFEFNLTTKKHGDSKHVSFVSGKLKSESIVDDKPYTFRGSDVNILKFHLFPRIYRNFNNLSLIQPLFHEFVPGSSFFDTSKLQASLQSSKDGLINTIMHVNFISDYIIEINNESILGPVSFLADLGGLYAVSFIIFLFLLLQCERRVKKLRNEDSVLRNIRSRKRAQLHWDKVYISNELCQYFIFLNNGYFMPCIELFVGSLPLNKLRKYVMYTWGCELLEDDGKVTTKQLSRRSMRTDSHCGIGSLHRRKQLNRMDSISFEKKNNVGVEMNIIPAAAQSQSVKSCLPESTTSSGRNFPYSDGEHVSGHALRSIGKEGHKPNSSSSYKADISQSQEVLPDNDRYPLAPVPEFTIDRGADIADMKKNLQNLYDYNVYLRERFMTVQSLLEDLLQKTSHAQHSTELCGEKG</sequence>
<keyword evidence="2" id="KW-1133">Transmembrane helix</keyword>
<evidence type="ECO:0000256" key="2">
    <source>
        <dbReference type="SAM" id="Phobius"/>
    </source>
</evidence>
<feature type="transmembrane region" description="Helical" evidence="2">
    <location>
        <begin position="73"/>
        <end position="95"/>
    </location>
</feature>
<keyword evidence="2" id="KW-0472">Membrane</keyword>
<feature type="compositionally biased region" description="Polar residues" evidence="1">
    <location>
        <begin position="555"/>
        <end position="566"/>
    </location>
</feature>
<comment type="caution">
    <text evidence="3">The sequence shown here is derived from an EMBL/GenBank/DDBJ whole genome shotgun (WGS) entry which is preliminary data.</text>
</comment>